<evidence type="ECO:0000256" key="4">
    <source>
        <dbReference type="PROSITE-ProRule" id="PRU00134"/>
    </source>
</evidence>
<dbReference type="Pfam" id="PF01753">
    <property type="entry name" value="zf-MYND"/>
    <property type="match status" value="1"/>
</dbReference>
<evidence type="ECO:0000256" key="5">
    <source>
        <dbReference type="SAM" id="MobiDB-lite"/>
    </source>
</evidence>
<evidence type="ECO:0000256" key="2">
    <source>
        <dbReference type="ARBA" id="ARBA00022771"/>
    </source>
</evidence>
<dbReference type="PANTHER" id="PTHR10379:SF14">
    <property type="entry name" value="NERVY, ISOFORM D"/>
    <property type="match status" value="1"/>
</dbReference>
<dbReference type="PANTHER" id="PTHR10379">
    <property type="entry name" value="MTG8 ETO EIGHT TWENTY ONE PROTEIN"/>
    <property type="match status" value="1"/>
</dbReference>
<evidence type="ECO:0000256" key="1">
    <source>
        <dbReference type="ARBA" id="ARBA00022723"/>
    </source>
</evidence>
<gene>
    <name evidence="7" type="ORF">TKK_006274</name>
</gene>
<keyword evidence="8" id="KW-1185">Reference proteome</keyword>
<keyword evidence="1" id="KW-0479">Metal-binding</keyword>
<keyword evidence="2 4" id="KW-0863">Zinc-finger</keyword>
<feature type="region of interest" description="Disordered" evidence="5">
    <location>
        <begin position="78"/>
        <end position="122"/>
    </location>
</feature>
<dbReference type="PROSITE" id="PS50865">
    <property type="entry name" value="ZF_MYND_2"/>
    <property type="match status" value="1"/>
</dbReference>
<dbReference type="PROSITE" id="PS01360">
    <property type="entry name" value="ZF_MYND_1"/>
    <property type="match status" value="1"/>
</dbReference>
<evidence type="ECO:0000313" key="8">
    <source>
        <dbReference type="Proteomes" id="UP001627154"/>
    </source>
</evidence>
<organism evidence="7 8">
    <name type="scientific">Trichogramma kaykai</name>
    <dbReference type="NCBI Taxonomy" id="54128"/>
    <lineage>
        <taxon>Eukaryota</taxon>
        <taxon>Metazoa</taxon>
        <taxon>Ecdysozoa</taxon>
        <taxon>Arthropoda</taxon>
        <taxon>Hexapoda</taxon>
        <taxon>Insecta</taxon>
        <taxon>Pterygota</taxon>
        <taxon>Neoptera</taxon>
        <taxon>Endopterygota</taxon>
        <taxon>Hymenoptera</taxon>
        <taxon>Apocrita</taxon>
        <taxon>Proctotrupomorpha</taxon>
        <taxon>Chalcidoidea</taxon>
        <taxon>Trichogrammatidae</taxon>
        <taxon>Trichogramma</taxon>
    </lineage>
</organism>
<protein>
    <recommendedName>
        <fullName evidence="6">MYND-type domain-containing protein</fullName>
    </recommendedName>
</protein>
<dbReference type="Gene3D" id="6.10.250.230">
    <property type="match status" value="1"/>
</dbReference>
<feature type="region of interest" description="Disordered" evidence="5">
    <location>
        <begin position="296"/>
        <end position="346"/>
    </location>
</feature>
<feature type="compositionally biased region" description="Low complexity" evidence="5">
    <location>
        <begin position="318"/>
        <end position="329"/>
    </location>
</feature>
<evidence type="ECO:0000313" key="7">
    <source>
        <dbReference type="EMBL" id="KAL3400412.1"/>
    </source>
</evidence>
<dbReference type="Proteomes" id="UP001627154">
    <property type="component" value="Unassembled WGS sequence"/>
</dbReference>
<comment type="caution">
    <text evidence="7">The sequence shown here is derived from an EMBL/GenBank/DDBJ whole genome shotgun (WGS) entry which is preliminary data.</text>
</comment>
<dbReference type="SUPFAM" id="SSF144232">
    <property type="entry name" value="HIT/MYND zinc finger-like"/>
    <property type="match status" value="1"/>
</dbReference>
<dbReference type="InterPro" id="IPR002893">
    <property type="entry name" value="Znf_MYND"/>
</dbReference>
<reference evidence="7 8" key="1">
    <citation type="journal article" date="2024" name="bioRxiv">
        <title>A reference genome for Trichogramma kaykai: A tiny desert-dwelling parasitoid wasp with competing sex-ratio distorters.</title>
        <authorList>
            <person name="Culotta J."/>
            <person name="Lindsey A.R."/>
        </authorList>
    </citation>
    <scope>NUCLEOTIDE SEQUENCE [LARGE SCALE GENOMIC DNA]</scope>
    <source>
        <strain evidence="7 8">KSX58</strain>
    </source>
</reference>
<sequence>MPNCASAAASSASLQLNGNNGGVTTGAAAAVAAGGGAGSASLDDEWKNIHVMLNCILGMVDKTKRALAILQRRGGCTSPAQAGNNVNGPPHHPHHPSQQQQQQGTDAPQAAQLQEGDSREGTFKRLSGEIVAQTIRATEDRVAEVKRRAEEAVLEVKRAAVAEVQRALAVAVAESQANERLRSQRYLDSLPRQQQPQHLVQATRPGPFLRYSSSAGALTKASSAIVGEAASAAAVASPNDEADHKESSRLAGSMSSNCWNCGRPALETCGGCGIARYCGSFCQHRDWDTGGHHATCQSNGNSNARIRHNQQQKRERASSTTSSPNNSDSDSVKCGTSGRTSKSIAK</sequence>
<dbReference type="AlphaFoldDB" id="A0ABD2X4V0"/>
<dbReference type="InterPro" id="IPR014896">
    <property type="entry name" value="NHR2"/>
</dbReference>
<proteinExistence type="predicted"/>
<dbReference type="GO" id="GO:0008270">
    <property type="term" value="F:zinc ion binding"/>
    <property type="evidence" value="ECO:0007669"/>
    <property type="project" value="UniProtKB-KW"/>
</dbReference>
<evidence type="ECO:0000256" key="3">
    <source>
        <dbReference type="ARBA" id="ARBA00022833"/>
    </source>
</evidence>
<name>A0ABD2X4V0_9HYME</name>
<feature type="region of interest" description="Disordered" evidence="5">
    <location>
        <begin position="234"/>
        <end position="255"/>
    </location>
</feature>
<dbReference type="Gene3D" id="6.10.140.2220">
    <property type="match status" value="1"/>
</dbReference>
<accession>A0ABD2X4V0</accession>
<feature type="compositionally biased region" description="Polar residues" evidence="5">
    <location>
        <begin position="78"/>
        <end position="87"/>
    </location>
</feature>
<dbReference type="InterPro" id="IPR013289">
    <property type="entry name" value="CBFA2T1/2/3"/>
</dbReference>
<dbReference type="EMBL" id="JBJJXI010000051">
    <property type="protein sequence ID" value="KAL3400412.1"/>
    <property type="molecule type" value="Genomic_DNA"/>
</dbReference>
<feature type="compositionally biased region" description="Polar residues" evidence="5">
    <location>
        <begin position="337"/>
        <end position="346"/>
    </location>
</feature>
<feature type="domain" description="MYND-type" evidence="6">
    <location>
        <begin position="258"/>
        <end position="296"/>
    </location>
</feature>
<dbReference type="Pfam" id="PF08788">
    <property type="entry name" value="NHR2"/>
    <property type="match status" value="1"/>
</dbReference>
<evidence type="ECO:0000259" key="6">
    <source>
        <dbReference type="PROSITE" id="PS50865"/>
    </source>
</evidence>
<keyword evidence="3" id="KW-0862">Zinc</keyword>